<dbReference type="STRING" id="493475.GARC_1392"/>
<protein>
    <recommendedName>
        <fullName evidence="4">Acriflavine resistance protein B</fullName>
    </recommendedName>
</protein>
<keyword evidence="3" id="KW-1185">Reference proteome</keyword>
<dbReference type="Pfam" id="PF00873">
    <property type="entry name" value="ACR_tran"/>
    <property type="match status" value="1"/>
</dbReference>
<feature type="transmembrane region" description="Helical" evidence="1">
    <location>
        <begin position="963"/>
        <end position="982"/>
    </location>
</feature>
<evidence type="ECO:0000256" key="1">
    <source>
        <dbReference type="SAM" id="Phobius"/>
    </source>
</evidence>
<keyword evidence="1" id="KW-1133">Transmembrane helix</keyword>
<dbReference type="eggNOG" id="COG0841">
    <property type="taxonomic scope" value="Bacteria"/>
</dbReference>
<evidence type="ECO:0008006" key="4">
    <source>
        <dbReference type="Google" id="ProtNLM"/>
    </source>
</evidence>
<comment type="caution">
    <text evidence="2">The sequence shown here is derived from an EMBL/GenBank/DDBJ whole genome shotgun (WGS) entry which is preliminary data.</text>
</comment>
<dbReference type="Gene3D" id="3.30.70.1320">
    <property type="entry name" value="Multidrug efflux transporter AcrB pore domain like"/>
    <property type="match status" value="1"/>
</dbReference>
<dbReference type="EMBL" id="BAEO01000015">
    <property type="protein sequence ID" value="GAC18367.1"/>
    <property type="molecule type" value="Genomic_DNA"/>
</dbReference>
<organism evidence="2 3">
    <name type="scientific">Paraglaciecola arctica BSs20135</name>
    <dbReference type="NCBI Taxonomy" id="493475"/>
    <lineage>
        <taxon>Bacteria</taxon>
        <taxon>Pseudomonadati</taxon>
        <taxon>Pseudomonadota</taxon>
        <taxon>Gammaproteobacteria</taxon>
        <taxon>Alteromonadales</taxon>
        <taxon>Alteromonadaceae</taxon>
        <taxon>Paraglaciecola</taxon>
    </lineage>
</organism>
<dbReference type="SUPFAM" id="SSF82866">
    <property type="entry name" value="Multidrug efflux transporter AcrB transmembrane domain"/>
    <property type="match status" value="2"/>
</dbReference>
<accession>K6YJM5</accession>
<feature type="transmembrane region" description="Helical" evidence="1">
    <location>
        <begin position="326"/>
        <end position="347"/>
    </location>
</feature>
<keyword evidence="1" id="KW-0472">Membrane</keyword>
<dbReference type="Proteomes" id="UP000006327">
    <property type="component" value="Unassembled WGS sequence"/>
</dbReference>
<dbReference type="SUPFAM" id="SSF82714">
    <property type="entry name" value="Multidrug efflux transporter AcrB TolC docking domain, DN and DC subdomains"/>
    <property type="match status" value="2"/>
</dbReference>
<dbReference type="PANTHER" id="PTHR32063">
    <property type="match status" value="1"/>
</dbReference>
<gene>
    <name evidence="2" type="ORF">GARC_1392</name>
</gene>
<feature type="transmembrane region" description="Helical" evidence="1">
    <location>
        <begin position="917"/>
        <end position="942"/>
    </location>
</feature>
<dbReference type="AlphaFoldDB" id="K6YJM5"/>
<dbReference type="InterPro" id="IPR001036">
    <property type="entry name" value="Acrflvin-R"/>
</dbReference>
<feature type="transmembrane region" description="Helical" evidence="1">
    <location>
        <begin position="865"/>
        <end position="884"/>
    </location>
</feature>
<feature type="transmembrane region" description="Helical" evidence="1">
    <location>
        <begin position="891"/>
        <end position="911"/>
    </location>
</feature>
<proteinExistence type="predicted"/>
<dbReference type="SUPFAM" id="SSF82693">
    <property type="entry name" value="Multidrug efflux transporter AcrB pore domain, PN1, PN2, PC1 and PC2 subdomains"/>
    <property type="match status" value="2"/>
</dbReference>
<sequence>MIAWFARNHVAANLLMITILFAGVYSLTSRIPLEVFPSFETDTISVSVSLRGATPEDTELGVAILVEEAVQDLEGIEQIISVSSEGSARITIDVDSDYDAREMLADIKSRVDAINTFPADAENPVVSLAQRTREVIAVTISGIYGEKEINEFAEHVRDDLLRIPGITQVALSGVRDYEIALEIPQDRLRQYGLTLAQVSSAVANSSSDISAGNIKTDGGDVLIRSKGQAYRKDEFANIPIKTNSDGSILRLKDIADIQDGFEETPIRTRFNGKQAAFIDVYRIGQQSAVEVADKVKQYVKDKQPLMPEGYELSYWDDDSQIVKNRIATLTGSALQGGILVLLLLTLFLRPAIAFWVFIGIPVSFMGAFLAMPFFGVTLNVMSLFGFILVLGIVVDDAIVTGENIYTHLRTAESGEEAAIKGTLEVATPVTFGILTTVAAFLPFAFIEGNRGALFAQIPVVVIPVLLFSLIESKFVLPSHLKRIKLRNSTSGKGNRLEQWQQRFADGFEAAILKYYQPLLAFSLRNKLATLAVFVGTFSIILALLMSGWTKFVFFPRVPSETVRASLTMTTGTTFEVTNKYIVKMSDKAEELRDKYVDKDTGQSVILNVLASTGGRGGSSNVGSVRFEIIPPEQRESSITSADLVREWRELIGPIPGAESITYRAELGRSSDPIDVQLSGNSQVTLQEIADQIKTRLATYPTVFEIADSLSDGKEELQIELTQQGKALGLTRVNVSNQVRNAFFGSQVQRIQRGRDDVRVMVRLPINERRSLSDLQNILIQTPSGGSVPLSHVATLIPGKSPSQITRIDRFRTVSVTADVEKLNTNMTVLQAELSEFVQQLVNQYPGITWKMEGEAREQRESFSSLGIGLLMVFFAIYLLLAIPFKSYIQPIIVMSVIPFSMIGAVMGHWLMGMELTIMSILGMLALVGVVVNDSLVLVDFINKKRLEGGTLMEAVVVAGASRFRPIMLTSLTTFFGLMPLLFEKSTQAQFLIPMAVSLAFGILFATFITLILVPINYMLVEKLKGNAKNSTLVPEVNTVQVNG</sequence>
<dbReference type="InterPro" id="IPR027463">
    <property type="entry name" value="AcrB_DN_DC_subdom"/>
</dbReference>
<dbReference type="PANTHER" id="PTHR32063:SF33">
    <property type="entry name" value="RND SUPERFAMILY EFFLUX PUMP PERMEASE COMPONENT"/>
    <property type="match status" value="1"/>
</dbReference>
<dbReference type="RefSeq" id="WP_007618117.1">
    <property type="nucleotide sequence ID" value="NZ_BAEO01000015.1"/>
</dbReference>
<dbReference type="Gene3D" id="3.30.2090.10">
    <property type="entry name" value="Multidrug efflux transporter AcrB TolC docking domain, DN and DC subdomains"/>
    <property type="match status" value="2"/>
</dbReference>
<dbReference type="OrthoDB" id="5287122at2"/>
<dbReference type="GO" id="GO:0042910">
    <property type="term" value="F:xenobiotic transmembrane transporter activity"/>
    <property type="evidence" value="ECO:0007669"/>
    <property type="project" value="TreeGrafter"/>
</dbReference>
<reference evidence="2 3" key="1">
    <citation type="journal article" date="2017" name="Antonie Van Leeuwenhoek">
        <title>Rhizobium rhizosphaerae sp. nov., a novel species isolated from rice rhizosphere.</title>
        <authorList>
            <person name="Zhao J.J."/>
            <person name="Zhang J."/>
            <person name="Zhang R.J."/>
            <person name="Zhang C.W."/>
            <person name="Yin H.Q."/>
            <person name="Zhang X.X."/>
        </authorList>
    </citation>
    <scope>NUCLEOTIDE SEQUENCE [LARGE SCALE GENOMIC DNA]</scope>
    <source>
        <strain evidence="2 3">BSs20135</strain>
    </source>
</reference>
<feature type="transmembrane region" description="Helical" evidence="1">
    <location>
        <begin position="380"/>
        <end position="399"/>
    </location>
</feature>
<dbReference type="Gene3D" id="3.30.70.1440">
    <property type="entry name" value="Multidrug efflux transporter AcrB pore domain"/>
    <property type="match status" value="1"/>
</dbReference>
<feature type="transmembrane region" description="Helical" evidence="1">
    <location>
        <begin position="425"/>
        <end position="446"/>
    </location>
</feature>
<dbReference type="PRINTS" id="PR00702">
    <property type="entry name" value="ACRIFLAVINRP"/>
</dbReference>
<feature type="transmembrane region" description="Helical" evidence="1">
    <location>
        <begin position="994"/>
        <end position="1019"/>
    </location>
</feature>
<evidence type="ECO:0000313" key="2">
    <source>
        <dbReference type="EMBL" id="GAC18367.1"/>
    </source>
</evidence>
<evidence type="ECO:0000313" key="3">
    <source>
        <dbReference type="Proteomes" id="UP000006327"/>
    </source>
</evidence>
<feature type="transmembrane region" description="Helical" evidence="1">
    <location>
        <begin position="527"/>
        <end position="548"/>
    </location>
</feature>
<feature type="transmembrane region" description="Helical" evidence="1">
    <location>
        <begin position="354"/>
        <end position="374"/>
    </location>
</feature>
<feature type="transmembrane region" description="Helical" evidence="1">
    <location>
        <begin position="452"/>
        <end position="476"/>
    </location>
</feature>
<dbReference type="GO" id="GO:0005886">
    <property type="term" value="C:plasma membrane"/>
    <property type="evidence" value="ECO:0007669"/>
    <property type="project" value="TreeGrafter"/>
</dbReference>
<name>K6YJM5_9ALTE</name>
<keyword evidence="1" id="KW-0812">Transmembrane</keyword>
<dbReference type="Gene3D" id="1.20.1640.10">
    <property type="entry name" value="Multidrug efflux transporter AcrB transmembrane domain"/>
    <property type="match status" value="2"/>
</dbReference>
<dbReference type="Gene3D" id="3.30.70.1430">
    <property type="entry name" value="Multidrug efflux transporter AcrB pore domain"/>
    <property type="match status" value="2"/>
</dbReference>